<comment type="similarity">
    <text evidence="1 4">Belongs to the glycosyl hydrolase 32 family.</text>
</comment>
<dbReference type="InterPro" id="IPR032313">
    <property type="entry name" value="DUF4980"/>
</dbReference>
<organism evidence="9 10">
    <name type="scientific">Bacteroides helcogenes (strain ATCC 35417 / DSM 20613 / JCM 6297 / CCUG 15421 / P 36-108)</name>
    <dbReference type="NCBI Taxonomy" id="693979"/>
    <lineage>
        <taxon>Bacteria</taxon>
        <taxon>Pseudomonadati</taxon>
        <taxon>Bacteroidota</taxon>
        <taxon>Bacteroidia</taxon>
        <taxon>Bacteroidales</taxon>
        <taxon>Bacteroidaceae</taxon>
        <taxon>Bacteroides</taxon>
    </lineage>
</organism>
<dbReference type="Pfam" id="PF08244">
    <property type="entry name" value="Glyco_hydro_32C"/>
    <property type="match status" value="1"/>
</dbReference>
<dbReference type="EMBL" id="CP002352">
    <property type="protein sequence ID" value="ADV45053.1"/>
    <property type="molecule type" value="Genomic_DNA"/>
</dbReference>
<evidence type="ECO:0000259" key="7">
    <source>
        <dbReference type="Pfam" id="PF08244"/>
    </source>
</evidence>
<dbReference type="Proteomes" id="UP000008630">
    <property type="component" value="Chromosome"/>
</dbReference>
<dbReference type="SUPFAM" id="SSF49899">
    <property type="entry name" value="Concanavalin A-like lectins/glucanases"/>
    <property type="match status" value="1"/>
</dbReference>
<dbReference type="GO" id="GO:0005737">
    <property type="term" value="C:cytoplasm"/>
    <property type="evidence" value="ECO:0007669"/>
    <property type="project" value="TreeGrafter"/>
</dbReference>
<evidence type="ECO:0000313" key="9">
    <source>
        <dbReference type="EMBL" id="ADV45053.1"/>
    </source>
</evidence>
<evidence type="ECO:0000256" key="2">
    <source>
        <dbReference type="ARBA" id="ARBA00022801"/>
    </source>
</evidence>
<dbReference type="HOGENOM" id="CLU_001528_3_1_10"/>
<feature type="domain" description="Glycosyl hydrolase family 32 C-terminal" evidence="7">
    <location>
        <begin position="444"/>
        <end position="620"/>
    </location>
</feature>
<dbReference type="KEGG" id="bhl:Bache_3127"/>
<dbReference type="GO" id="GO:0005987">
    <property type="term" value="P:sucrose catabolic process"/>
    <property type="evidence" value="ECO:0007669"/>
    <property type="project" value="TreeGrafter"/>
</dbReference>
<dbReference type="PATRIC" id="fig|693979.3.peg.3276"/>
<name>E6SQY4_BACT6</name>
<dbReference type="STRING" id="693979.Bache_3127"/>
<dbReference type="InterPro" id="IPR013189">
    <property type="entry name" value="Glyco_hydro_32_C"/>
</dbReference>
<evidence type="ECO:0000313" key="10">
    <source>
        <dbReference type="Proteomes" id="UP000008630"/>
    </source>
</evidence>
<evidence type="ECO:0000259" key="6">
    <source>
        <dbReference type="Pfam" id="PF00251"/>
    </source>
</evidence>
<dbReference type="eggNOG" id="COG1621">
    <property type="taxonomic scope" value="Bacteria"/>
</dbReference>
<keyword evidence="2 4" id="KW-0378">Hydrolase</keyword>
<dbReference type="OrthoDB" id="9759709at2"/>
<dbReference type="SMART" id="SM00640">
    <property type="entry name" value="Glyco_32"/>
    <property type="match status" value="1"/>
</dbReference>
<reference key="1">
    <citation type="submission" date="2010-11" db="EMBL/GenBank/DDBJ databases">
        <title>The complete genome of Bacteroides helcogenes P 36-108.</title>
        <authorList>
            <consortium name="US DOE Joint Genome Institute (JGI-PGF)"/>
            <person name="Lucas S."/>
            <person name="Copeland A."/>
            <person name="Lapidus A."/>
            <person name="Bruce D."/>
            <person name="Goodwin L."/>
            <person name="Pitluck S."/>
            <person name="Kyrpides N."/>
            <person name="Mavromatis K."/>
            <person name="Ivanova N."/>
            <person name="Zeytun A."/>
            <person name="Brettin T."/>
            <person name="Detter J.C."/>
            <person name="Tapia R."/>
            <person name="Han C."/>
            <person name="Land M."/>
            <person name="Hauser L."/>
            <person name="Markowitz V."/>
            <person name="Cheng J.-F."/>
            <person name="Hugenholtz P."/>
            <person name="Woyke T."/>
            <person name="Wu D."/>
            <person name="Gronow S."/>
            <person name="Wellnitz S."/>
            <person name="Brambilla E."/>
            <person name="Klenk H.-P."/>
            <person name="Eisen J.A."/>
        </authorList>
    </citation>
    <scope>NUCLEOTIDE SEQUENCE</scope>
    <source>
        <strain>P 36-108</strain>
    </source>
</reference>
<dbReference type="InterPro" id="IPR001362">
    <property type="entry name" value="Glyco_hydro_32"/>
</dbReference>
<feature type="domain" description="Glycosyl hydrolase family 32 N-terminal" evidence="6">
    <location>
        <begin position="135"/>
        <end position="436"/>
    </location>
</feature>
<dbReference type="InterPro" id="IPR023296">
    <property type="entry name" value="Glyco_hydro_beta-prop_sf"/>
</dbReference>
<evidence type="ECO:0000256" key="4">
    <source>
        <dbReference type="RuleBase" id="RU362110"/>
    </source>
</evidence>
<gene>
    <name evidence="9" type="ordered locus">Bache_3127</name>
</gene>
<dbReference type="Gene3D" id="2.115.10.20">
    <property type="entry name" value="Glycosyl hydrolase domain, family 43"/>
    <property type="match status" value="1"/>
</dbReference>
<dbReference type="SUPFAM" id="SSF75005">
    <property type="entry name" value="Arabinanase/levansucrase/invertase"/>
    <property type="match status" value="1"/>
</dbReference>
<evidence type="ECO:0000256" key="1">
    <source>
        <dbReference type="ARBA" id="ARBA00009902"/>
    </source>
</evidence>
<feature type="domain" description="DUF4980" evidence="8">
    <location>
        <begin position="35"/>
        <end position="134"/>
    </location>
</feature>
<dbReference type="Pfam" id="PF16352">
    <property type="entry name" value="DUF4980"/>
    <property type="match status" value="1"/>
</dbReference>
<dbReference type="CDD" id="cd18622">
    <property type="entry name" value="GH32_Inu-like"/>
    <property type="match status" value="1"/>
</dbReference>
<dbReference type="InterPro" id="IPR013320">
    <property type="entry name" value="ConA-like_dom_sf"/>
</dbReference>
<dbReference type="PANTHER" id="PTHR42800">
    <property type="entry name" value="EXOINULINASE INUD (AFU_ORTHOLOGUE AFUA_5G00480)"/>
    <property type="match status" value="1"/>
</dbReference>
<accession>E6SQY4</accession>
<protein>
    <submittedName>
        <fullName evidence="9">Glycosyl hydrolase family 32 domain protein</fullName>
    </submittedName>
</protein>
<dbReference type="PROSITE" id="PS51257">
    <property type="entry name" value="PROKAR_LIPOPROTEIN"/>
    <property type="match status" value="1"/>
</dbReference>
<evidence type="ECO:0000256" key="5">
    <source>
        <dbReference type="SAM" id="SignalP"/>
    </source>
</evidence>
<feature type="signal peptide" evidence="5">
    <location>
        <begin position="1"/>
        <end position="25"/>
    </location>
</feature>
<dbReference type="GO" id="GO:0004575">
    <property type="term" value="F:sucrose alpha-glucosidase activity"/>
    <property type="evidence" value="ECO:0007669"/>
    <property type="project" value="TreeGrafter"/>
</dbReference>
<feature type="chain" id="PRO_5003211001" evidence="5">
    <location>
        <begin position="26"/>
        <end position="624"/>
    </location>
</feature>
<evidence type="ECO:0000256" key="3">
    <source>
        <dbReference type="ARBA" id="ARBA00023295"/>
    </source>
</evidence>
<dbReference type="Gene3D" id="2.60.120.560">
    <property type="entry name" value="Exo-inulinase, domain 1"/>
    <property type="match status" value="1"/>
</dbReference>
<dbReference type="Pfam" id="PF00251">
    <property type="entry name" value="Glyco_hydro_32N"/>
    <property type="match status" value="1"/>
</dbReference>
<dbReference type="PANTHER" id="PTHR42800:SF1">
    <property type="entry name" value="EXOINULINASE INUD (AFU_ORTHOLOGUE AFUA_5G00480)"/>
    <property type="match status" value="1"/>
</dbReference>
<evidence type="ECO:0000259" key="8">
    <source>
        <dbReference type="Pfam" id="PF16352"/>
    </source>
</evidence>
<dbReference type="AlphaFoldDB" id="E6SQY4"/>
<keyword evidence="5" id="KW-0732">Signal</keyword>
<proteinExistence type="inferred from homology"/>
<dbReference type="InterPro" id="IPR013148">
    <property type="entry name" value="Glyco_hydro_32_N"/>
</dbReference>
<sequence>MKTSIFYAMLCALALALGLSSCQMSKSELKLEWQGDSLVVIHIANPPKYLLLPVEENAAESQVRLDTGGAADTDMDVRLAQKKVDYFVPFELPAEAKKATVRIDRIAQNALCWEQMKLSDTFDTVNTDRFRPVYHHTPLYGWMNDANGLVYKGGEYHLYFQYNPYGSIWGNMHWGHSVSKDLMHWEHRAPAIARDTLGHIFSGSSVVDVDNTSGYGEGTIVAFYTSASDKNGQIQCMAYSRDNGNTYTKYEKNPILTPFDGLKDFRDPKVFWYAPEKKWIMIVSADKEMCFYASRNLKDWTYLSVWGEGYGVQPRQFECPDMVQLPVDGNRSRMKWVMIVNVNPGCYFGGSATQYFVGDFDGTHFICDSPKETVKWLDWGKDHYAAVCFSNTGDRVIAVPWMSNWQYADVVPTRQFRSANALPRELTLYRQDGELYVSAIPVKEVQSLRKEMKDIPAFTVNADKEYPITPLLDNNKGAYELSMRFTVGTAGVMGFRLSNEKDEVVDVYFNLPERKFVMDRTKSGIVDFGCKSRPHALEAPDKRMSASINYIDDFALATWAPVVEAPSHSLDIFVDKCSVEIFLDGGRVAMTNLIFPNEPYNRISFYGKGGSYEVDGCKVYRLGM</sequence>
<dbReference type="RefSeq" id="WP_013548640.1">
    <property type="nucleotide sequence ID" value="NC_014933.1"/>
</dbReference>
<keyword evidence="3 4" id="KW-0326">Glycosidase</keyword>
<keyword evidence="10" id="KW-1185">Reference proteome</keyword>
<reference evidence="9 10" key="2">
    <citation type="journal article" date="2011" name="Stand. Genomic Sci.">
        <title>Complete genome sequence of Bacteroides helcogenes type strain (P 36-108).</title>
        <authorList>
            <person name="Pati A."/>
            <person name="Gronow S."/>
            <person name="Zeytun A."/>
            <person name="Lapidus A."/>
            <person name="Nolan M."/>
            <person name="Hammon N."/>
            <person name="Deshpande S."/>
            <person name="Cheng J.F."/>
            <person name="Tapia R."/>
            <person name="Han C."/>
            <person name="Goodwin L."/>
            <person name="Pitluck S."/>
            <person name="Liolios K."/>
            <person name="Pagani I."/>
            <person name="Ivanova N."/>
            <person name="Mavromatis K."/>
            <person name="Chen A."/>
            <person name="Palaniappan K."/>
            <person name="Land M."/>
            <person name="Hauser L."/>
            <person name="Chang Y.J."/>
            <person name="Jeffries C.D."/>
            <person name="Detter J.C."/>
            <person name="Brambilla E."/>
            <person name="Rohde M."/>
            <person name="Goker M."/>
            <person name="Woyke T."/>
            <person name="Bristow J."/>
            <person name="Eisen J.A."/>
            <person name="Markowitz V."/>
            <person name="Hugenholtz P."/>
            <person name="Kyrpides N.C."/>
            <person name="Klenk H.P."/>
            <person name="Lucas S."/>
        </authorList>
    </citation>
    <scope>NUCLEOTIDE SEQUENCE [LARGE SCALE GENOMIC DNA]</scope>
    <source>
        <strain evidence="10">ATCC 35417 / DSM 20613 / JCM 6297 / CCUG 15421 / P 36-108</strain>
    </source>
</reference>